<name>A0A9P6B6Q2_9AGAM</name>
<dbReference type="PANTHER" id="PTHR13049:SF2">
    <property type="entry name" value="COILED-COIL DOMAIN-CONTAINING PROTEIN 25"/>
    <property type="match status" value="1"/>
</dbReference>
<dbReference type="EMBL" id="MU128933">
    <property type="protein sequence ID" value="KAF9517291.1"/>
    <property type="molecule type" value="Genomic_DNA"/>
</dbReference>
<proteinExistence type="inferred from homology"/>
<dbReference type="InterPro" id="IPR008532">
    <property type="entry name" value="NFACT_RNA-bd"/>
</dbReference>
<comment type="caution">
    <text evidence="3">The sequence shown here is derived from an EMBL/GenBank/DDBJ whole genome shotgun (WGS) entry which is preliminary data.</text>
</comment>
<dbReference type="Proteomes" id="UP000886523">
    <property type="component" value="Unassembled WGS sequence"/>
</dbReference>
<comment type="similarity">
    <text evidence="1">Belongs to the CCDC25 family.</text>
</comment>
<keyword evidence="4" id="KW-1185">Reference proteome</keyword>
<dbReference type="PANTHER" id="PTHR13049">
    <property type="entry name" value="DUF814-RELATED"/>
    <property type="match status" value="1"/>
</dbReference>
<organism evidence="3 4">
    <name type="scientific">Hydnum rufescens UP504</name>
    <dbReference type="NCBI Taxonomy" id="1448309"/>
    <lineage>
        <taxon>Eukaryota</taxon>
        <taxon>Fungi</taxon>
        <taxon>Dikarya</taxon>
        <taxon>Basidiomycota</taxon>
        <taxon>Agaricomycotina</taxon>
        <taxon>Agaricomycetes</taxon>
        <taxon>Cantharellales</taxon>
        <taxon>Hydnaceae</taxon>
        <taxon>Hydnum</taxon>
    </lineage>
</organism>
<protein>
    <recommendedName>
        <fullName evidence="2">NFACT RNA-binding domain-containing protein</fullName>
    </recommendedName>
</protein>
<feature type="domain" description="NFACT RNA-binding" evidence="2">
    <location>
        <begin position="1"/>
        <end position="111"/>
    </location>
</feature>
<reference evidence="3" key="1">
    <citation type="journal article" date="2020" name="Nat. Commun.">
        <title>Large-scale genome sequencing of mycorrhizal fungi provides insights into the early evolution of symbiotic traits.</title>
        <authorList>
            <person name="Miyauchi S."/>
            <person name="Kiss E."/>
            <person name="Kuo A."/>
            <person name="Drula E."/>
            <person name="Kohler A."/>
            <person name="Sanchez-Garcia M."/>
            <person name="Morin E."/>
            <person name="Andreopoulos B."/>
            <person name="Barry K.W."/>
            <person name="Bonito G."/>
            <person name="Buee M."/>
            <person name="Carver A."/>
            <person name="Chen C."/>
            <person name="Cichocki N."/>
            <person name="Clum A."/>
            <person name="Culley D."/>
            <person name="Crous P.W."/>
            <person name="Fauchery L."/>
            <person name="Girlanda M."/>
            <person name="Hayes R.D."/>
            <person name="Keri Z."/>
            <person name="LaButti K."/>
            <person name="Lipzen A."/>
            <person name="Lombard V."/>
            <person name="Magnuson J."/>
            <person name="Maillard F."/>
            <person name="Murat C."/>
            <person name="Nolan M."/>
            <person name="Ohm R.A."/>
            <person name="Pangilinan J."/>
            <person name="Pereira M.F."/>
            <person name="Perotto S."/>
            <person name="Peter M."/>
            <person name="Pfister S."/>
            <person name="Riley R."/>
            <person name="Sitrit Y."/>
            <person name="Stielow J.B."/>
            <person name="Szollosi G."/>
            <person name="Zifcakova L."/>
            <person name="Stursova M."/>
            <person name="Spatafora J.W."/>
            <person name="Tedersoo L."/>
            <person name="Vaario L.M."/>
            <person name="Yamada A."/>
            <person name="Yan M."/>
            <person name="Wang P."/>
            <person name="Xu J."/>
            <person name="Bruns T."/>
            <person name="Baldrian P."/>
            <person name="Vilgalys R."/>
            <person name="Dunand C."/>
            <person name="Henrissat B."/>
            <person name="Grigoriev I.V."/>
            <person name="Hibbett D."/>
            <person name="Nagy L.G."/>
            <person name="Martin F.M."/>
        </authorList>
    </citation>
    <scope>NUCLEOTIDE SEQUENCE</scope>
    <source>
        <strain evidence="3">UP504</strain>
    </source>
</reference>
<evidence type="ECO:0000256" key="1">
    <source>
        <dbReference type="ARBA" id="ARBA00008998"/>
    </source>
</evidence>
<gene>
    <name evidence="3" type="ORF">BS47DRAFT_1483482</name>
</gene>
<dbReference type="InterPro" id="IPR039730">
    <property type="entry name" value="Jlp2/Ccd25"/>
</dbReference>
<sequence length="207" mass="23575">MVIFFTSTVISPPVSIYVGRDKEENEDLIKYGFPEDVWFHVDKLSSAHVYLRLPSDVTWDAIPQPLLVDCAQLVKANSIEGNKKNNVTVIYTPWANLRKTGDMATGQVSFHKDDKVKKIHISARDNSIINRLNKTKVIREVDHEAVRAARIKDEAAARKMALVKKRAEEAELAKARAAEKAEKSYDSIFTEFDPKHQTVQEMEDDFM</sequence>
<evidence type="ECO:0000313" key="3">
    <source>
        <dbReference type="EMBL" id="KAF9517291.1"/>
    </source>
</evidence>
<evidence type="ECO:0000259" key="2">
    <source>
        <dbReference type="Pfam" id="PF05670"/>
    </source>
</evidence>
<dbReference type="OrthoDB" id="200398at2759"/>
<dbReference type="Pfam" id="PF05670">
    <property type="entry name" value="NFACT-R_1"/>
    <property type="match status" value="1"/>
</dbReference>
<accession>A0A9P6B6Q2</accession>
<evidence type="ECO:0000313" key="4">
    <source>
        <dbReference type="Proteomes" id="UP000886523"/>
    </source>
</evidence>
<dbReference type="AlphaFoldDB" id="A0A9P6B6Q2"/>